<reference evidence="2 3" key="1">
    <citation type="journal article" date="2019" name="Int. J. Syst. Evol. Microbiol.">
        <title>The Global Catalogue of Microorganisms (GCM) 10K type strain sequencing project: providing services to taxonomists for standard genome sequencing and annotation.</title>
        <authorList>
            <consortium name="The Broad Institute Genomics Platform"/>
            <consortium name="The Broad Institute Genome Sequencing Center for Infectious Disease"/>
            <person name="Wu L."/>
            <person name="Ma J."/>
        </authorList>
    </citation>
    <scope>NUCLEOTIDE SEQUENCE [LARGE SCALE GENOMIC DNA]</scope>
    <source>
        <strain evidence="2 3">CGMCC 1.12543</strain>
    </source>
</reference>
<keyword evidence="1" id="KW-0812">Transmembrane</keyword>
<dbReference type="EMBL" id="JBHSQH010000001">
    <property type="protein sequence ID" value="MFC5971488.1"/>
    <property type="molecule type" value="Genomic_DNA"/>
</dbReference>
<evidence type="ECO:0000313" key="3">
    <source>
        <dbReference type="Proteomes" id="UP001596099"/>
    </source>
</evidence>
<dbReference type="AlphaFoldDB" id="A0ABD5RMD3"/>
<evidence type="ECO:0000313" key="2">
    <source>
        <dbReference type="EMBL" id="MFC5971488.1"/>
    </source>
</evidence>
<gene>
    <name evidence="2" type="ORF">ACFPYI_09115</name>
</gene>
<comment type="caution">
    <text evidence="2">The sequence shown here is derived from an EMBL/GenBank/DDBJ whole genome shotgun (WGS) entry which is preliminary data.</text>
</comment>
<evidence type="ECO:0000256" key="1">
    <source>
        <dbReference type="SAM" id="Phobius"/>
    </source>
</evidence>
<proteinExistence type="predicted"/>
<name>A0ABD5RMD3_9EURY</name>
<protein>
    <submittedName>
        <fullName evidence="2">Uncharacterized protein</fullName>
    </submittedName>
</protein>
<dbReference type="Proteomes" id="UP001596099">
    <property type="component" value="Unassembled WGS sequence"/>
</dbReference>
<sequence length="75" mass="8237">MDEQLRGGITGVLVGVLSTVWFAVTYGHPFAEVRVTGSYYDGSPALLYYVFSIGLAVYGIHKIRTYRDSSATQSK</sequence>
<organism evidence="2 3">
    <name type="scientific">Halomarina salina</name>
    <dbReference type="NCBI Taxonomy" id="1872699"/>
    <lineage>
        <taxon>Archaea</taxon>
        <taxon>Methanobacteriati</taxon>
        <taxon>Methanobacteriota</taxon>
        <taxon>Stenosarchaea group</taxon>
        <taxon>Halobacteria</taxon>
        <taxon>Halobacteriales</taxon>
        <taxon>Natronomonadaceae</taxon>
        <taxon>Halomarina</taxon>
    </lineage>
</organism>
<keyword evidence="1" id="KW-0472">Membrane</keyword>
<dbReference type="RefSeq" id="WP_247414382.1">
    <property type="nucleotide sequence ID" value="NZ_JALLGW010000001.1"/>
</dbReference>
<accession>A0ABD5RMD3</accession>
<feature type="transmembrane region" description="Helical" evidence="1">
    <location>
        <begin position="46"/>
        <end position="63"/>
    </location>
</feature>
<feature type="transmembrane region" description="Helical" evidence="1">
    <location>
        <begin position="7"/>
        <end position="26"/>
    </location>
</feature>
<keyword evidence="1" id="KW-1133">Transmembrane helix</keyword>
<keyword evidence="3" id="KW-1185">Reference proteome</keyword>